<dbReference type="GO" id="GO:0003700">
    <property type="term" value="F:DNA-binding transcription factor activity"/>
    <property type="evidence" value="ECO:0007669"/>
    <property type="project" value="InterPro"/>
</dbReference>
<dbReference type="PANTHER" id="PTHR30427:SF1">
    <property type="entry name" value="TRANSCRIPTIONAL ACTIVATOR PROTEIN LYSR"/>
    <property type="match status" value="1"/>
</dbReference>
<dbReference type="Pfam" id="PF00126">
    <property type="entry name" value="HTH_1"/>
    <property type="match status" value="1"/>
</dbReference>
<dbReference type="Gene3D" id="3.40.190.290">
    <property type="match status" value="1"/>
</dbReference>
<keyword evidence="7" id="KW-1185">Reference proteome</keyword>
<evidence type="ECO:0000313" key="7">
    <source>
        <dbReference type="Proteomes" id="UP000184226"/>
    </source>
</evidence>
<dbReference type="Gene3D" id="1.10.10.10">
    <property type="entry name" value="Winged helix-like DNA-binding domain superfamily/Winged helix DNA-binding domain"/>
    <property type="match status" value="1"/>
</dbReference>
<protein>
    <submittedName>
        <fullName evidence="6">DNA-binding transcriptional regulator, LysR family</fullName>
    </submittedName>
</protein>
<dbReference type="GO" id="GO:0010628">
    <property type="term" value="P:positive regulation of gene expression"/>
    <property type="evidence" value="ECO:0007669"/>
    <property type="project" value="TreeGrafter"/>
</dbReference>
<keyword evidence="3 6" id="KW-0238">DNA-binding</keyword>
<dbReference type="PROSITE" id="PS50931">
    <property type="entry name" value="HTH_LYSR"/>
    <property type="match status" value="1"/>
</dbReference>
<evidence type="ECO:0000256" key="2">
    <source>
        <dbReference type="ARBA" id="ARBA00023015"/>
    </source>
</evidence>
<dbReference type="RefSeq" id="WP_073101892.1">
    <property type="nucleotide sequence ID" value="NZ_FQXE01000002.1"/>
</dbReference>
<organism evidence="6 7">
    <name type="scientific">Pollutimonas bauzanensis</name>
    <dbReference type="NCBI Taxonomy" id="658167"/>
    <lineage>
        <taxon>Bacteria</taxon>
        <taxon>Pseudomonadati</taxon>
        <taxon>Pseudomonadota</taxon>
        <taxon>Betaproteobacteria</taxon>
        <taxon>Burkholderiales</taxon>
        <taxon>Alcaligenaceae</taxon>
        <taxon>Pollutimonas</taxon>
    </lineage>
</organism>
<evidence type="ECO:0000259" key="5">
    <source>
        <dbReference type="PROSITE" id="PS50931"/>
    </source>
</evidence>
<dbReference type="InterPro" id="IPR000847">
    <property type="entry name" value="LysR_HTH_N"/>
</dbReference>
<dbReference type="PRINTS" id="PR00039">
    <property type="entry name" value="HTHLYSR"/>
</dbReference>
<dbReference type="PANTHER" id="PTHR30427">
    <property type="entry name" value="TRANSCRIPTIONAL ACTIVATOR PROTEIN LYSR"/>
    <property type="match status" value="1"/>
</dbReference>
<dbReference type="STRING" id="658167.SAMN04488135_102251"/>
<dbReference type="InterPro" id="IPR005119">
    <property type="entry name" value="LysR_subst-bd"/>
</dbReference>
<reference evidence="6 7" key="1">
    <citation type="submission" date="2016-11" db="EMBL/GenBank/DDBJ databases">
        <authorList>
            <person name="Jaros S."/>
            <person name="Januszkiewicz K."/>
            <person name="Wedrychowicz H."/>
        </authorList>
    </citation>
    <scope>NUCLEOTIDE SEQUENCE [LARGE SCALE GENOMIC DNA]</scope>
    <source>
        <strain evidence="6 7">CGMCC 1.10190</strain>
    </source>
</reference>
<dbReference type="GO" id="GO:0009089">
    <property type="term" value="P:lysine biosynthetic process via diaminopimelate"/>
    <property type="evidence" value="ECO:0007669"/>
    <property type="project" value="TreeGrafter"/>
</dbReference>
<dbReference type="GO" id="GO:0043565">
    <property type="term" value="F:sequence-specific DNA binding"/>
    <property type="evidence" value="ECO:0007669"/>
    <property type="project" value="TreeGrafter"/>
</dbReference>
<dbReference type="Pfam" id="PF03466">
    <property type="entry name" value="LysR_substrate"/>
    <property type="match status" value="1"/>
</dbReference>
<dbReference type="InterPro" id="IPR036388">
    <property type="entry name" value="WH-like_DNA-bd_sf"/>
</dbReference>
<dbReference type="OrthoDB" id="8849678at2"/>
<dbReference type="CDD" id="cd08415">
    <property type="entry name" value="PBP2_LysR_opines_like"/>
    <property type="match status" value="1"/>
</dbReference>
<dbReference type="SUPFAM" id="SSF53850">
    <property type="entry name" value="Periplasmic binding protein-like II"/>
    <property type="match status" value="1"/>
</dbReference>
<accession>A0A1M5QG90</accession>
<name>A0A1M5QG90_9BURK</name>
<evidence type="ECO:0000313" key="6">
    <source>
        <dbReference type="EMBL" id="SHH12513.1"/>
    </source>
</evidence>
<dbReference type="SUPFAM" id="SSF46785">
    <property type="entry name" value="Winged helix' DNA-binding domain"/>
    <property type="match status" value="1"/>
</dbReference>
<dbReference type="EMBL" id="FQXE01000002">
    <property type="protein sequence ID" value="SHH12513.1"/>
    <property type="molecule type" value="Genomic_DNA"/>
</dbReference>
<comment type="similarity">
    <text evidence="1">Belongs to the LysR transcriptional regulatory family.</text>
</comment>
<feature type="domain" description="HTH lysR-type" evidence="5">
    <location>
        <begin position="1"/>
        <end position="58"/>
    </location>
</feature>
<dbReference type="Proteomes" id="UP000184226">
    <property type="component" value="Unassembled WGS sequence"/>
</dbReference>
<evidence type="ECO:0000256" key="3">
    <source>
        <dbReference type="ARBA" id="ARBA00023125"/>
    </source>
</evidence>
<evidence type="ECO:0000256" key="4">
    <source>
        <dbReference type="ARBA" id="ARBA00023163"/>
    </source>
</evidence>
<dbReference type="AlphaFoldDB" id="A0A1M5QG90"/>
<proteinExistence type="inferred from homology"/>
<evidence type="ECO:0000256" key="1">
    <source>
        <dbReference type="ARBA" id="ARBA00009437"/>
    </source>
</evidence>
<keyword evidence="2" id="KW-0805">Transcription regulation</keyword>
<dbReference type="InterPro" id="IPR036390">
    <property type="entry name" value="WH_DNA-bd_sf"/>
</dbReference>
<dbReference type="InterPro" id="IPR037424">
    <property type="entry name" value="NocR_PBP2"/>
</dbReference>
<gene>
    <name evidence="6" type="ORF">SAMN04488135_102251</name>
</gene>
<keyword evidence="4" id="KW-0804">Transcription</keyword>
<sequence>MNFRQLEAFQAIMKTGSASLAAELLQLTQPAISRSLQELEKAIGFALFDRVRGRLVPTAEGQLFYRDVSESFIGLDSLRASAARIRDFGSGEIRLASLSALGQNLVPRALGLFYKQHPDIAITLEIMSSSAVRDRVATGQFDLGLAADEIDTTGVDHQTFSTPRAVCAVPAGHALAARDVIHVRDLHGQPFIALAPEDTTRRRLDALLADSGVQPKVVVETPHSATVCALAAEGIGIGLINPYGIAVPPDPRVRIKPFMPALHFKALLIFRPDMQKSRIVHALVKTLLQARLS</sequence>